<dbReference type="STRING" id="2769.R7QLU7"/>
<dbReference type="InterPro" id="IPR036388">
    <property type="entry name" value="WH-like_DNA-bd_sf"/>
</dbReference>
<evidence type="ECO:0000259" key="4">
    <source>
        <dbReference type="PROSITE" id="PS50250"/>
    </source>
</evidence>
<feature type="compositionally biased region" description="Basic and acidic residues" evidence="3">
    <location>
        <begin position="1"/>
        <end position="16"/>
    </location>
</feature>
<dbReference type="FunFam" id="1.10.10.10:FF:000070">
    <property type="entry name" value="26S proteasome non-ATPase regulatory subunit 12"/>
    <property type="match status" value="1"/>
</dbReference>
<keyword evidence="2" id="KW-0647">Proteasome</keyword>
<dbReference type="GO" id="GO:0005634">
    <property type="term" value="C:nucleus"/>
    <property type="evidence" value="ECO:0007669"/>
    <property type="project" value="UniProtKB-ARBA"/>
</dbReference>
<dbReference type="SMART" id="SM00088">
    <property type="entry name" value="PINT"/>
    <property type="match status" value="1"/>
</dbReference>
<dbReference type="GO" id="GO:0005737">
    <property type="term" value="C:cytoplasm"/>
    <property type="evidence" value="ECO:0007669"/>
    <property type="project" value="TreeGrafter"/>
</dbReference>
<dbReference type="OrthoDB" id="268763at2759"/>
<dbReference type="InterPro" id="IPR000717">
    <property type="entry name" value="PCI_dom"/>
</dbReference>
<organism evidence="5 6">
    <name type="scientific">Chondrus crispus</name>
    <name type="common">Carrageen Irish moss</name>
    <name type="synonym">Polymorpha crispa</name>
    <dbReference type="NCBI Taxonomy" id="2769"/>
    <lineage>
        <taxon>Eukaryota</taxon>
        <taxon>Rhodophyta</taxon>
        <taxon>Florideophyceae</taxon>
        <taxon>Rhodymeniophycidae</taxon>
        <taxon>Gigartinales</taxon>
        <taxon>Gigartinaceae</taxon>
        <taxon>Chondrus</taxon>
    </lineage>
</organism>
<dbReference type="InterPro" id="IPR054559">
    <property type="entry name" value="PSMD12-CSN4-like_N"/>
</dbReference>
<dbReference type="PANTHER" id="PTHR10855">
    <property type="entry name" value="26S PROTEASOME NON-ATPASE REGULATORY SUBUNIT 12/COP9 SIGNALOSOME COMPLEX SUBUNIT 4"/>
    <property type="match status" value="1"/>
</dbReference>
<dbReference type="InterPro" id="IPR040134">
    <property type="entry name" value="PSMD12/CSN4"/>
</dbReference>
<dbReference type="Pfam" id="PF18098">
    <property type="entry name" value="RPN5_C"/>
    <property type="match status" value="1"/>
</dbReference>
<dbReference type="Proteomes" id="UP000012073">
    <property type="component" value="Unassembled WGS sequence"/>
</dbReference>
<dbReference type="SUPFAM" id="SSF46785">
    <property type="entry name" value="Winged helix' DNA-binding domain"/>
    <property type="match status" value="1"/>
</dbReference>
<dbReference type="Pfam" id="PF01399">
    <property type="entry name" value="PCI"/>
    <property type="match status" value="1"/>
</dbReference>
<dbReference type="GeneID" id="17325968"/>
<evidence type="ECO:0000256" key="3">
    <source>
        <dbReference type="SAM" id="MobiDB-lite"/>
    </source>
</evidence>
<proteinExistence type="inferred from homology"/>
<dbReference type="PANTHER" id="PTHR10855:SF1">
    <property type="entry name" value="26S PROTEASOME NON-ATPASE REGULATORY SUBUNIT 12"/>
    <property type="match status" value="1"/>
</dbReference>
<accession>R7QLU7</accession>
<dbReference type="Gene3D" id="1.10.10.10">
    <property type="entry name" value="Winged helix-like DNA-binding domain superfamily/Winged helix DNA-binding domain"/>
    <property type="match status" value="1"/>
</dbReference>
<evidence type="ECO:0000256" key="2">
    <source>
        <dbReference type="ARBA" id="ARBA00022942"/>
    </source>
</evidence>
<dbReference type="OMA" id="CKIDRIK"/>
<evidence type="ECO:0000313" key="6">
    <source>
        <dbReference type="Proteomes" id="UP000012073"/>
    </source>
</evidence>
<dbReference type="InterPro" id="IPR040896">
    <property type="entry name" value="RPN5_C"/>
</dbReference>
<dbReference type="KEGG" id="ccp:CHC_T00000967001"/>
<dbReference type="RefSeq" id="XP_005718250.1">
    <property type="nucleotide sequence ID" value="XM_005718193.1"/>
</dbReference>
<sequence length="474" mass="54154">MVNEKSKDKDTDKMDVDPDVSTGKYTSGFGPFENDPDLETKIAEAMDLIPKSGEQAAIEKLLSLERINRGAAAAPETSAVCVNIIRIFHGRKAWSSIQEYTILISKRRAQLKASIQKTVQEVMSYLDETPDEKTKLSMLETLRDVTSGKIFVELERARLTRTLADIREKNGDIDGAATIMQETQVETFSGMERREKFDFILEQIRLCLEKSDFIRGAIIAKKIMARQLNREGLSDIKMRYYALMIRIHIHNSDFMETCRAYLERFETCKAGTDQASTIRELRLAAFLVILSPLDNMQKDTLLRVQGLKILEDLPRYKELLKLFSTTELIRWPVLMEQYMQELSAVAALSKAEMKDEEFKWEAALQERVTEHNLRVMSTYYSRIKLQSLAELLDLSQEQTERKLAAMVSDKKALWAKIDRPAKIVSFAKPKDADAILNKWASNVTNILDTVEKACHLVHRETMVHGMGNKEVAKS</sequence>
<dbReference type="PhylomeDB" id="R7QLU7"/>
<dbReference type="EMBL" id="HG001920">
    <property type="protein sequence ID" value="CDF38365.1"/>
    <property type="molecule type" value="Genomic_DNA"/>
</dbReference>
<comment type="similarity">
    <text evidence="1">Belongs to the proteasome subunit p55 family.</text>
</comment>
<dbReference type="Pfam" id="PF22241">
    <property type="entry name" value="PSMD12-CSN4_N"/>
    <property type="match status" value="1"/>
</dbReference>
<feature type="domain" description="PCI" evidence="4">
    <location>
        <begin position="256"/>
        <end position="431"/>
    </location>
</feature>
<dbReference type="InterPro" id="IPR036390">
    <property type="entry name" value="WH_DNA-bd_sf"/>
</dbReference>
<feature type="region of interest" description="Disordered" evidence="3">
    <location>
        <begin position="1"/>
        <end position="33"/>
    </location>
</feature>
<dbReference type="AlphaFoldDB" id="R7QLU7"/>
<reference evidence="6" key="1">
    <citation type="journal article" date="2013" name="Proc. Natl. Acad. Sci. U.S.A.">
        <title>Genome structure and metabolic features in the red seaweed Chondrus crispus shed light on evolution of the Archaeplastida.</title>
        <authorList>
            <person name="Collen J."/>
            <person name="Porcel B."/>
            <person name="Carre W."/>
            <person name="Ball S.G."/>
            <person name="Chaparro C."/>
            <person name="Tonon T."/>
            <person name="Barbeyron T."/>
            <person name="Michel G."/>
            <person name="Noel B."/>
            <person name="Valentin K."/>
            <person name="Elias M."/>
            <person name="Artiguenave F."/>
            <person name="Arun A."/>
            <person name="Aury J.M."/>
            <person name="Barbosa-Neto J.F."/>
            <person name="Bothwell J.H."/>
            <person name="Bouget F.Y."/>
            <person name="Brillet L."/>
            <person name="Cabello-Hurtado F."/>
            <person name="Capella-Gutierrez S."/>
            <person name="Charrier B."/>
            <person name="Cladiere L."/>
            <person name="Cock J.M."/>
            <person name="Coelho S.M."/>
            <person name="Colleoni C."/>
            <person name="Czjzek M."/>
            <person name="Da Silva C."/>
            <person name="Delage L."/>
            <person name="Denoeud F."/>
            <person name="Deschamps P."/>
            <person name="Dittami S.M."/>
            <person name="Gabaldon T."/>
            <person name="Gachon C.M."/>
            <person name="Groisillier A."/>
            <person name="Herve C."/>
            <person name="Jabbari K."/>
            <person name="Katinka M."/>
            <person name="Kloareg B."/>
            <person name="Kowalczyk N."/>
            <person name="Labadie K."/>
            <person name="Leblanc C."/>
            <person name="Lopez P.J."/>
            <person name="McLachlan D.H."/>
            <person name="Meslet-Cladiere L."/>
            <person name="Moustafa A."/>
            <person name="Nehr Z."/>
            <person name="Nyvall Collen P."/>
            <person name="Panaud O."/>
            <person name="Partensky F."/>
            <person name="Poulain J."/>
            <person name="Rensing S.A."/>
            <person name="Rousvoal S."/>
            <person name="Samson G."/>
            <person name="Symeonidi A."/>
            <person name="Weissenbach J."/>
            <person name="Zambounis A."/>
            <person name="Wincker P."/>
            <person name="Boyen C."/>
        </authorList>
    </citation>
    <scope>NUCLEOTIDE SEQUENCE [LARGE SCALE GENOMIC DNA]</scope>
    <source>
        <strain evidence="6">cv. Stackhouse</strain>
    </source>
</reference>
<dbReference type="Gramene" id="CDF38365">
    <property type="protein sequence ID" value="CDF38365"/>
    <property type="gene ID" value="CHC_T00000967001"/>
</dbReference>
<gene>
    <name evidence="5" type="ORF">CHC_T00000967001</name>
</gene>
<keyword evidence="6" id="KW-1185">Reference proteome</keyword>
<evidence type="ECO:0000313" key="5">
    <source>
        <dbReference type="EMBL" id="CDF38365.1"/>
    </source>
</evidence>
<protein>
    <recommendedName>
        <fullName evidence="4">PCI domain-containing protein</fullName>
    </recommendedName>
</protein>
<dbReference type="GO" id="GO:0008541">
    <property type="term" value="C:proteasome regulatory particle, lid subcomplex"/>
    <property type="evidence" value="ECO:0007669"/>
    <property type="project" value="TreeGrafter"/>
</dbReference>
<evidence type="ECO:0000256" key="1">
    <source>
        <dbReference type="ARBA" id="ARBA00006397"/>
    </source>
</evidence>
<name>R7QLU7_CHOCR</name>
<dbReference type="PROSITE" id="PS50250">
    <property type="entry name" value="PCI"/>
    <property type="match status" value="1"/>
</dbReference>